<evidence type="ECO:0000313" key="2">
    <source>
        <dbReference type="Proteomes" id="UP000749040"/>
    </source>
</evidence>
<name>A0ABS2U374_9ACTN</name>
<organism evidence="1 2">
    <name type="scientific">Actinacidiphila acididurans</name>
    <dbReference type="NCBI Taxonomy" id="2784346"/>
    <lineage>
        <taxon>Bacteria</taxon>
        <taxon>Bacillati</taxon>
        <taxon>Actinomycetota</taxon>
        <taxon>Actinomycetes</taxon>
        <taxon>Kitasatosporales</taxon>
        <taxon>Streptomycetaceae</taxon>
        <taxon>Actinacidiphila</taxon>
    </lineage>
</organism>
<reference evidence="1 2" key="1">
    <citation type="submission" date="2021-01" db="EMBL/GenBank/DDBJ databases">
        <title>Streptomyces acididurans sp. nov., isolated from a peat swamp forest soil.</title>
        <authorList>
            <person name="Chantavorakit T."/>
            <person name="Duangmal K."/>
        </authorList>
    </citation>
    <scope>NUCLEOTIDE SEQUENCE [LARGE SCALE GENOMIC DNA]</scope>
    <source>
        <strain evidence="1 2">KK5PA1</strain>
    </source>
</reference>
<protein>
    <submittedName>
        <fullName evidence="1">Uncharacterized protein</fullName>
    </submittedName>
</protein>
<keyword evidence="2" id="KW-1185">Reference proteome</keyword>
<evidence type="ECO:0000313" key="1">
    <source>
        <dbReference type="EMBL" id="MBM9510048.1"/>
    </source>
</evidence>
<gene>
    <name evidence="1" type="ORF">ITX44_36925</name>
</gene>
<comment type="caution">
    <text evidence="1">The sequence shown here is derived from an EMBL/GenBank/DDBJ whole genome shotgun (WGS) entry which is preliminary data.</text>
</comment>
<dbReference type="Proteomes" id="UP000749040">
    <property type="component" value="Unassembled WGS sequence"/>
</dbReference>
<proteinExistence type="predicted"/>
<sequence>MSTTPRPDFARYAVRHGDGRWLYHLPKTDPNTTLAVLADGLAMTQVGDTTWWATDHEVTRITVSTRTYPKPVRYVLHDPDTASVKYPSELTVAEWEQRREANNGIVPDSLWDMYKSVTAEQPPTETHIDGPFTVLDGSEPPATGARTWHVNLIDSITQRPEYAHLFPGYLDGLDEYIHKLIDKMPRVRFNFNGYQGRSGLHVTLDVPFEQPVTKWQANISASTGKKLKSGRTVPVTARRELVLPVPRRVTGSNYAEAIAEWDRQVAFWTGLVTEANVAACNHCGGTGHVPTGAEQYTVGRLLDGTEQPA</sequence>
<dbReference type="RefSeq" id="WP_205363695.1">
    <property type="nucleotide sequence ID" value="NZ_JADKYB010000030.1"/>
</dbReference>
<dbReference type="EMBL" id="JADKYB010000030">
    <property type="protein sequence ID" value="MBM9510048.1"/>
    <property type="molecule type" value="Genomic_DNA"/>
</dbReference>
<accession>A0ABS2U374</accession>